<accession>A0A388LG05</accession>
<protein>
    <submittedName>
        <fullName evidence="1">Uncharacterized protein</fullName>
    </submittedName>
</protein>
<dbReference type="Gramene" id="GBG81197">
    <property type="protein sequence ID" value="GBG81197"/>
    <property type="gene ID" value="CBR_g31870"/>
</dbReference>
<comment type="caution">
    <text evidence="1">The sequence shown here is derived from an EMBL/GenBank/DDBJ whole genome shotgun (WGS) entry which is preliminary data.</text>
</comment>
<gene>
    <name evidence="1" type="ORF">CBR_g31870</name>
</gene>
<dbReference type="EMBL" id="BFEA01000367">
    <property type="protein sequence ID" value="GBG81197.1"/>
    <property type="molecule type" value="Genomic_DNA"/>
</dbReference>
<evidence type="ECO:0000313" key="1">
    <source>
        <dbReference type="EMBL" id="GBG81197.1"/>
    </source>
</evidence>
<name>A0A388LG05_CHABU</name>
<dbReference type="AlphaFoldDB" id="A0A388LG05"/>
<evidence type="ECO:0000313" key="2">
    <source>
        <dbReference type="Proteomes" id="UP000265515"/>
    </source>
</evidence>
<reference evidence="1 2" key="1">
    <citation type="journal article" date="2018" name="Cell">
        <title>The Chara Genome: Secondary Complexity and Implications for Plant Terrestrialization.</title>
        <authorList>
            <person name="Nishiyama T."/>
            <person name="Sakayama H."/>
            <person name="Vries J.D."/>
            <person name="Buschmann H."/>
            <person name="Saint-Marcoux D."/>
            <person name="Ullrich K.K."/>
            <person name="Haas F.B."/>
            <person name="Vanderstraeten L."/>
            <person name="Becker D."/>
            <person name="Lang D."/>
            <person name="Vosolsobe S."/>
            <person name="Rombauts S."/>
            <person name="Wilhelmsson P.K.I."/>
            <person name="Janitza P."/>
            <person name="Kern R."/>
            <person name="Heyl A."/>
            <person name="Rumpler F."/>
            <person name="Villalobos L.I.A.C."/>
            <person name="Clay J.M."/>
            <person name="Skokan R."/>
            <person name="Toyoda A."/>
            <person name="Suzuki Y."/>
            <person name="Kagoshima H."/>
            <person name="Schijlen E."/>
            <person name="Tajeshwar N."/>
            <person name="Catarino B."/>
            <person name="Hetherington A.J."/>
            <person name="Saltykova A."/>
            <person name="Bonnot C."/>
            <person name="Breuninger H."/>
            <person name="Symeonidi A."/>
            <person name="Radhakrishnan G.V."/>
            <person name="Van Nieuwerburgh F."/>
            <person name="Deforce D."/>
            <person name="Chang C."/>
            <person name="Karol K.G."/>
            <person name="Hedrich R."/>
            <person name="Ulvskov P."/>
            <person name="Glockner G."/>
            <person name="Delwiche C.F."/>
            <person name="Petrasek J."/>
            <person name="Van de Peer Y."/>
            <person name="Friml J."/>
            <person name="Beilby M."/>
            <person name="Dolan L."/>
            <person name="Kohara Y."/>
            <person name="Sugano S."/>
            <person name="Fujiyama A."/>
            <person name="Delaux P.-M."/>
            <person name="Quint M."/>
            <person name="TheiBen G."/>
            <person name="Hagemann M."/>
            <person name="Harholt J."/>
            <person name="Dunand C."/>
            <person name="Zachgo S."/>
            <person name="Langdale J."/>
            <person name="Maumus F."/>
            <person name="Straeten D.V.D."/>
            <person name="Gould S.B."/>
            <person name="Rensing S.A."/>
        </authorList>
    </citation>
    <scope>NUCLEOTIDE SEQUENCE [LARGE SCALE GENOMIC DNA]</scope>
    <source>
        <strain evidence="1 2">S276</strain>
    </source>
</reference>
<proteinExistence type="predicted"/>
<keyword evidence="2" id="KW-1185">Reference proteome</keyword>
<dbReference type="Proteomes" id="UP000265515">
    <property type="component" value="Unassembled WGS sequence"/>
</dbReference>
<organism evidence="1 2">
    <name type="scientific">Chara braunii</name>
    <name type="common">Braun's stonewort</name>
    <dbReference type="NCBI Taxonomy" id="69332"/>
    <lineage>
        <taxon>Eukaryota</taxon>
        <taxon>Viridiplantae</taxon>
        <taxon>Streptophyta</taxon>
        <taxon>Charophyceae</taxon>
        <taxon>Charales</taxon>
        <taxon>Characeae</taxon>
        <taxon>Chara</taxon>
    </lineage>
</organism>
<sequence length="182" mass="18139">MRKKSTSTTDPPSRNPRLPFNPIAIFKVVKKAPRKIAAKGDRVAFTVVTVAVPVEDGMAVSVNVNSIIGDVLVTCTVNVVAVATGSAADNIVAGVCTVGVTVIVVNGCTAGIIVAGACSVDVVSVVVKGISVDAIVIGSCTVDVVVAVVKSTAADVIVVSACPVDVAFDVVGGCSALQMSSS</sequence>